<protein>
    <submittedName>
        <fullName evidence="2">Uncharacterized protein</fullName>
    </submittedName>
</protein>
<proteinExistence type="predicted"/>
<dbReference type="AlphaFoldDB" id="A0AAV2RGJ8"/>
<evidence type="ECO:0000256" key="1">
    <source>
        <dbReference type="SAM" id="Coils"/>
    </source>
</evidence>
<comment type="caution">
    <text evidence="2">The sequence shown here is derived from an EMBL/GenBank/DDBJ whole genome shotgun (WGS) entry which is preliminary data.</text>
</comment>
<keyword evidence="3" id="KW-1185">Reference proteome</keyword>
<organism evidence="2 3">
    <name type="scientific">Meganyctiphanes norvegica</name>
    <name type="common">Northern krill</name>
    <name type="synonym">Thysanopoda norvegica</name>
    <dbReference type="NCBI Taxonomy" id="48144"/>
    <lineage>
        <taxon>Eukaryota</taxon>
        <taxon>Metazoa</taxon>
        <taxon>Ecdysozoa</taxon>
        <taxon>Arthropoda</taxon>
        <taxon>Crustacea</taxon>
        <taxon>Multicrustacea</taxon>
        <taxon>Malacostraca</taxon>
        <taxon>Eumalacostraca</taxon>
        <taxon>Eucarida</taxon>
        <taxon>Euphausiacea</taxon>
        <taxon>Euphausiidae</taxon>
        <taxon>Meganyctiphanes</taxon>
    </lineage>
</organism>
<gene>
    <name evidence="2" type="ORF">MNOR_LOCUS23865</name>
</gene>
<feature type="coiled-coil region" evidence="1">
    <location>
        <begin position="20"/>
        <end position="47"/>
    </location>
</feature>
<accession>A0AAV2RGJ8</accession>
<evidence type="ECO:0000313" key="2">
    <source>
        <dbReference type="EMBL" id="CAL4123177.1"/>
    </source>
</evidence>
<sequence>MAHLKKNKKKDDSMLGVKDMEDLALEFRNLQKTNEEVQNKTDLKKAEVGLWMEILNAKTGIEIDEIAGNNPISSKLSPVTSEKQDLLTRYNELNGILYLYKLSGVLARLTPQGDIIVQFLPTRKQTFPDSLLLLLSQNKDDNTFSVVDHNLIDFVPVKKIAEDYLNGPNGNVKAFITQVAMHTSRMIKRHNMFQDVRERVLDKMYYNADRTKLNMVLPLQQDEVIK</sequence>
<keyword evidence="1" id="KW-0175">Coiled coil</keyword>
<dbReference type="Proteomes" id="UP001497623">
    <property type="component" value="Unassembled WGS sequence"/>
</dbReference>
<reference evidence="2 3" key="1">
    <citation type="submission" date="2024-05" db="EMBL/GenBank/DDBJ databases">
        <authorList>
            <person name="Wallberg A."/>
        </authorList>
    </citation>
    <scope>NUCLEOTIDE SEQUENCE [LARGE SCALE GENOMIC DNA]</scope>
</reference>
<dbReference type="EMBL" id="CAXKWB010021444">
    <property type="protein sequence ID" value="CAL4123177.1"/>
    <property type="molecule type" value="Genomic_DNA"/>
</dbReference>
<evidence type="ECO:0000313" key="3">
    <source>
        <dbReference type="Proteomes" id="UP001497623"/>
    </source>
</evidence>
<name>A0AAV2RGJ8_MEGNR</name>